<dbReference type="InterPro" id="IPR050256">
    <property type="entry name" value="Glycosyltransferase_2"/>
</dbReference>
<evidence type="ECO:0000256" key="2">
    <source>
        <dbReference type="ARBA" id="ARBA00022676"/>
    </source>
</evidence>
<accession>A0A1L8SVB5</accession>
<dbReference type="CDD" id="cd04187">
    <property type="entry name" value="DPM1_like_bac"/>
    <property type="match status" value="1"/>
</dbReference>
<dbReference type="PANTHER" id="PTHR48090:SF1">
    <property type="entry name" value="PROPHAGE BACTOPRENOL GLUCOSYL TRANSFERASE HOMOLOG"/>
    <property type="match status" value="1"/>
</dbReference>
<dbReference type="EMBL" id="JXKM01000005">
    <property type="protein sequence ID" value="OJG35822.1"/>
    <property type="molecule type" value="Genomic_DNA"/>
</dbReference>
<keyword evidence="10" id="KW-1185">Reference proteome</keyword>
<dbReference type="SUPFAM" id="SSF53448">
    <property type="entry name" value="Nucleotide-diphospho-sugar transferases"/>
    <property type="match status" value="1"/>
</dbReference>
<evidence type="ECO:0000256" key="3">
    <source>
        <dbReference type="ARBA" id="ARBA00022679"/>
    </source>
</evidence>
<dbReference type="Pfam" id="PF00535">
    <property type="entry name" value="Glycos_transf_2"/>
    <property type="match status" value="1"/>
</dbReference>
<gene>
    <name evidence="9" type="ORF">RV00_GL002576</name>
</gene>
<keyword evidence="5 7" id="KW-1133">Transmembrane helix</keyword>
<keyword evidence="2" id="KW-0328">Glycosyltransferase</keyword>
<dbReference type="GO" id="GO:0016757">
    <property type="term" value="F:glycosyltransferase activity"/>
    <property type="evidence" value="ECO:0007669"/>
    <property type="project" value="UniProtKB-KW"/>
</dbReference>
<reference evidence="9 10" key="1">
    <citation type="submission" date="2014-12" db="EMBL/GenBank/DDBJ databases">
        <title>Draft genome sequences of 29 type strains of Enterococci.</title>
        <authorList>
            <person name="Zhong Z."/>
            <person name="Sun Z."/>
            <person name="Liu W."/>
            <person name="Zhang W."/>
            <person name="Zhang H."/>
        </authorList>
    </citation>
    <scope>NUCLEOTIDE SEQUENCE [LARGE SCALE GENOMIC DNA]</scope>
    <source>
        <strain evidence="9 10">DSM 22802</strain>
    </source>
</reference>
<feature type="transmembrane region" description="Helical" evidence="7">
    <location>
        <begin position="269"/>
        <end position="293"/>
    </location>
</feature>
<evidence type="ECO:0000256" key="5">
    <source>
        <dbReference type="ARBA" id="ARBA00022989"/>
    </source>
</evidence>
<name>A0A1L8SVB5_9ENTE</name>
<sequence length="324" mass="37165">MIRLGIVLPCYNEDEIIMDTYSKIAQFMSGLIANDKVSADSLILFVDDGSNDGTWELIKELIQTDKQVRGIKFSRNFGQQRALWAGVTAIAKKVDAVVTLDADLQDDYLVIDEMLEAFQQGSDIVYGVRNCRDTDHYFKRVSAELFYYLMKKINPQMIKNHANFRLMSKRTALLLDEYAESNLYLRGIIPLIGFPSTKVFYSRKERVAGKTKYSIHKMIHLAIDGITSFSIAPIQWTRNIGLSTFLFGVFYAVYILFQKTFNHPVPGWSSLVLSLWLLCGIQLIGISVIGEYVGKIYYEVKRRPKYIIEESTIDLNEETIRENK</sequence>
<keyword evidence="6 7" id="KW-0472">Membrane</keyword>
<dbReference type="STRING" id="319970.RV00_GL002576"/>
<evidence type="ECO:0000313" key="9">
    <source>
        <dbReference type="EMBL" id="OJG35822.1"/>
    </source>
</evidence>
<dbReference type="RefSeq" id="WP_071862367.1">
    <property type="nucleotide sequence ID" value="NZ_JBHLVS010000001.1"/>
</dbReference>
<dbReference type="Proteomes" id="UP000183700">
    <property type="component" value="Unassembled WGS sequence"/>
</dbReference>
<dbReference type="GO" id="GO:0005886">
    <property type="term" value="C:plasma membrane"/>
    <property type="evidence" value="ECO:0007669"/>
    <property type="project" value="TreeGrafter"/>
</dbReference>
<dbReference type="OrthoDB" id="9807778at2"/>
<keyword evidence="3" id="KW-0808">Transferase</keyword>
<evidence type="ECO:0000313" key="10">
    <source>
        <dbReference type="Proteomes" id="UP000183700"/>
    </source>
</evidence>
<feature type="domain" description="Glycosyltransferase 2-like" evidence="8">
    <location>
        <begin position="6"/>
        <end position="155"/>
    </location>
</feature>
<evidence type="ECO:0000256" key="7">
    <source>
        <dbReference type="SAM" id="Phobius"/>
    </source>
</evidence>
<comment type="caution">
    <text evidence="9">The sequence shown here is derived from an EMBL/GenBank/DDBJ whole genome shotgun (WGS) entry which is preliminary data.</text>
</comment>
<evidence type="ECO:0000256" key="4">
    <source>
        <dbReference type="ARBA" id="ARBA00022692"/>
    </source>
</evidence>
<dbReference type="PANTHER" id="PTHR48090">
    <property type="entry name" value="UNDECAPRENYL-PHOSPHATE 4-DEOXY-4-FORMAMIDO-L-ARABINOSE TRANSFERASE-RELATED"/>
    <property type="match status" value="1"/>
</dbReference>
<feature type="transmembrane region" description="Helical" evidence="7">
    <location>
        <begin position="240"/>
        <end position="257"/>
    </location>
</feature>
<evidence type="ECO:0000259" key="8">
    <source>
        <dbReference type="Pfam" id="PF00535"/>
    </source>
</evidence>
<evidence type="ECO:0000256" key="6">
    <source>
        <dbReference type="ARBA" id="ARBA00023136"/>
    </source>
</evidence>
<dbReference type="AlphaFoldDB" id="A0A1L8SVB5"/>
<dbReference type="InterPro" id="IPR029044">
    <property type="entry name" value="Nucleotide-diphossugar_trans"/>
</dbReference>
<dbReference type="InterPro" id="IPR001173">
    <property type="entry name" value="Glyco_trans_2-like"/>
</dbReference>
<proteinExistence type="predicted"/>
<evidence type="ECO:0000256" key="1">
    <source>
        <dbReference type="ARBA" id="ARBA00004141"/>
    </source>
</evidence>
<dbReference type="Gene3D" id="3.90.550.10">
    <property type="entry name" value="Spore Coat Polysaccharide Biosynthesis Protein SpsA, Chain A"/>
    <property type="match status" value="1"/>
</dbReference>
<organism evidence="9 10">
    <name type="scientific">Enterococcus devriesei</name>
    <dbReference type="NCBI Taxonomy" id="319970"/>
    <lineage>
        <taxon>Bacteria</taxon>
        <taxon>Bacillati</taxon>
        <taxon>Bacillota</taxon>
        <taxon>Bacilli</taxon>
        <taxon>Lactobacillales</taxon>
        <taxon>Enterococcaceae</taxon>
        <taxon>Enterococcus</taxon>
    </lineage>
</organism>
<protein>
    <recommendedName>
        <fullName evidence="8">Glycosyltransferase 2-like domain-containing protein</fullName>
    </recommendedName>
</protein>
<keyword evidence="4 7" id="KW-0812">Transmembrane</keyword>
<comment type="subcellular location">
    <subcellularLocation>
        <location evidence="1">Membrane</location>
        <topology evidence="1">Multi-pass membrane protein</topology>
    </subcellularLocation>
</comment>